<name>A0ABS9DXM4_9PROT</name>
<protein>
    <submittedName>
        <fullName evidence="9">Sn-glycerol-3-phosphate ABC transporter ATP-binding protein UgpC</fullName>
    </submittedName>
</protein>
<gene>
    <name evidence="9" type="primary">ugpC</name>
    <name evidence="9" type="ORF">L2A60_07655</name>
</gene>
<dbReference type="CDD" id="cd03301">
    <property type="entry name" value="ABC_MalK_N"/>
    <property type="match status" value="1"/>
</dbReference>
<dbReference type="PANTHER" id="PTHR43875:SF3">
    <property type="entry name" value="MALTOSE_MALTODEXTRIN IMPORT ATP-BINDING PROTEIN MALK"/>
    <property type="match status" value="1"/>
</dbReference>
<evidence type="ECO:0000313" key="10">
    <source>
        <dbReference type="Proteomes" id="UP001521209"/>
    </source>
</evidence>
<evidence type="ECO:0000256" key="1">
    <source>
        <dbReference type="ARBA" id="ARBA00005417"/>
    </source>
</evidence>
<dbReference type="InterPro" id="IPR015855">
    <property type="entry name" value="ABC_transpr_MalK-like"/>
</dbReference>
<dbReference type="InterPro" id="IPR003439">
    <property type="entry name" value="ABC_transporter-like_ATP-bd"/>
</dbReference>
<keyword evidence="3" id="KW-1003">Cell membrane</keyword>
<evidence type="ECO:0000256" key="4">
    <source>
        <dbReference type="ARBA" id="ARBA00022519"/>
    </source>
</evidence>
<dbReference type="GO" id="GO:0005524">
    <property type="term" value="F:ATP binding"/>
    <property type="evidence" value="ECO:0007669"/>
    <property type="project" value="UniProtKB-KW"/>
</dbReference>
<dbReference type="InterPro" id="IPR027417">
    <property type="entry name" value="P-loop_NTPase"/>
</dbReference>
<dbReference type="InterPro" id="IPR017871">
    <property type="entry name" value="ABC_transporter-like_CS"/>
</dbReference>
<dbReference type="NCBIfam" id="NF008653">
    <property type="entry name" value="PRK11650.1"/>
    <property type="match status" value="1"/>
</dbReference>
<dbReference type="EMBL" id="JAKGBZ010000011">
    <property type="protein sequence ID" value="MCF3946555.1"/>
    <property type="molecule type" value="Genomic_DNA"/>
</dbReference>
<evidence type="ECO:0000256" key="6">
    <source>
        <dbReference type="ARBA" id="ARBA00022840"/>
    </source>
</evidence>
<dbReference type="Pfam" id="PF00005">
    <property type="entry name" value="ABC_tran"/>
    <property type="match status" value="1"/>
</dbReference>
<dbReference type="Gene3D" id="3.40.50.300">
    <property type="entry name" value="P-loop containing nucleotide triphosphate hydrolases"/>
    <property type="match status" value="1"/>
</dbReference>
<dbReference type="RefSeq" id="WP_235703791.1">
    <property type="nucleotide sequence ID" value="NZ_JAKGBZ010000011.1"/>
</dbReference>
<dbReference type="Gene3D" id="2.40.50.140">
    <property type="entry name" value="Nucleic acid-binding proteins"/>
    <property type="match status" value="1"/>
</dbReference>
<accession>A0ABS9DXM4</accession>
<evidence type="ECO:0000256" key="7">
    <source>
        <dbReference type="ARBA" id="ARBA00023136"/>
    </source>
</evidence>
<dbReference type="SUPFAM" id="SSF50331">
    <property type="entry name" value="MOP-like"/>
    <property type="match status" value="1"/>
</dbReference>
<keyword evidence="7" id="KW-0472">Membrane</keyword>
<dbReference type="Proteomes" id="UP001521209">
    <property type="component" value="Unassembled WGS sequence"/>
</dbReference>
<dbReference type="Gene3D" id="2.40.50.100">
    <property type="match status" value="1"/>
</dbReference>
<proteinExistence type="inferred from homology"/>
<dbReference type="InterPro" id="IPR047641">
    <property type="entry name" value="ABC_transpr_MalK/UgpC-like"/>
</dbReference>
<dbReference type="InterPro" id="IPR040582">
    <property type="entry name" value="OB_MalK-like"/>
</dbReference>
<keyword evidence="6 9" id="KW-0067">ATP-binding</keyword>
<evidence type="ECO:0000256" key="5">
    <source>
        <dbReference type="ARBA" id="ARBA00022741"/>
    </source>
</evidence>
<evidence type="ECO:0000256" key="2">
    <source>
        <dbReference type="ARBA" id="ARBA00022448"/>
    </source>
</evidence>
<keyword evidence="5" id="KW-0547">Nucleotide-binding</keyword>
<comment type="caution">
    <text evidence="9">The sequence shown here is derived from an EMBL/GenBank/DDBJ whole genome shotgun (WGS) entry which is preliminary data.</text>
</comment>
<keyword evidence="2" id="KW-0813">Transport</keyword>
<dbReference type="SUPFAM" id="SSF52540">
    <property type="entry name" value="P-loop containing nucleoside triphosphate hydrolases"/>
    <property type="match status" value="1"/>
</dbReference>
<keyword evidence="10" id="KW-1185">Reference proteome</keyword>
<dbReference type="SMART" id="SM00382">
    <property type="entry name" value="AAA"/>
    <property type="match status" value="1"/>
</dbReference>
<dbReference type="InterPro" id="IPR012340">
    <property type="entry name" value="NA-bd_OB-fold"/>
</dbReference>
<dbReference type="PANTHER" id="PTHR43875">
    <property type="entry name" value="MALTODEXTRIN IMPORT ATP-BINDING PROTEIN MSMX"/>
    <property type="match status" value="1"/>
</dbReference>
<reference evidence="9 10" key="1">
    <citation type="submission" date="2022-01" db="EMBL/GenBank/DDBJ databases">
        <authorList>
            <person name="Won M."/>
            <person name="Kim S.-J."/>
            <person name="Kwon S.-W."/>
        </authorList>
    </citation>
    <scope>NUCLEOTIDE SEQUENCE [LARGE SCALE GENOMIC DNA]</scope>
    <source>
        <strain evidence="9 10">KCTC 23505</strain>
    </source>
</reference>
<dbReference type="PROSITE" id="PS50893">
    <property type="entry name" value="ABC_TRANSPORTER_2"/>
    <property type="match status" value="1"/>
</dbReference>
<dbReference type="Pfam" id="PF17912">
    <property type="entry name" value="OB_MalK"/>
    <property type="match status" value="1"/>
</dbReference>
<keyword evidence="4" id="KW-0997">Cell inner membrane</keyword>
<sequence length="365" mass="39465">MAKLVLEKVEKRYEGFHAIKGVDLAIDDREFVVFVGPSGCGKTTLLRMIAGLEEITGGDFSIDGVRANDIPPDKRGLAMVFQTYALYPHMTVAENMGFALKMAKVPKAEIVAKVSQAAAMLQLDKVLDRRPKALSGGQRQRVAIGRAIVRNPKGFLFDEPLSNLDAALRVQMRTELVKLNKELQTTMIYVTHDQIEAMTMADRIVVLNGGIVEQVGSPLELYNNPANLFVAGFIGSPKMNLLDGEIVARDDHGAQVALADAGVVTIAADGIEAGPGTRVTVGMRPEHTMLAESGPIGGVADFVEHLGNETLVYVKRPNGGMMIVKADELAGIRMGDPVTMAPRTDRASLFGPDGRALIRRTFHLH</sequence>
<feature type="domain" description="ABC transporter" evidence="8">
    <location>
        <begin position="4"/>
        <end position="234"/>
    </location>
</feature>
<evidence type="ECO:0000259" key="8">
    <source>
        <dbReference type="PROSITE" id="PS50893"/>
    </source>
</evidence>
<evidence type="ECO:0000256" key="3">
    <source>
        <dbReference type="ARBA" id="ARBA00022475"/>
    </source>
</evidence>
<dbReference type="InterPro" id="IPR008995">
    <property type="entry name" value="Mo/tungstate-bd_C_term_dom"/>
</dbReference>
<dbReference type="PROSITE" id="PS00211">
    <property type="entry name" value="ABC_TRANSPORTER_1"/>
    <property type="match status" value="1"/>
</dbReference>
<comment type="similarity">
    <text evidence="1">Belongs to the ABC transporter superfamily.</text>
</comment>
<evidence type="ECO:0000313" key="9">
    <source>
        <dbReference type="EMBL" id="MCF3946555.1"/>
    </source>
</evidence>
<organism evidence="9 10">
    <name type="scientific">Acidiphilium iwatense</name>
    <dbReference type="NCBI Taxonomy" id="768198"/>
    <lineage>
        <taxon>Bacteria</taxon>
        <taxon>Pseudomonadati</taxon>
        <taxon>Pseudomonadota</taxon>
        <taxon>Alphaproteobacteria</taxon>
        <taxon>Acetobacterales</taxon>
        <taxon>Acidocellaceae</taxon>
        <taxon>Acidiphilium</taxon>
    </lineage>
</organism>
<dbReference type="InterPro" id="IPR003593">
    <property type="entry name" value="AAA+_ATPase"/>
</dbReference>